<comment type="caution">
    <text evidence="6">The sequence shown here is derived from an EMBL/GenBank/DDBJ whole genome shotgun (WGS) entry which is preliminary data.</text>
</comment>
<dbReference type="InterPro" id="IPR018957">
    <property type="entry name" value="Znf_C3HC4_RING-type"/>
</dbReference>
<accession>A0A4Y7T9K2</accession>
<evidence type="ECO:0000256" key="4">
    <source>
        <dbReference type="PROSITE-ProRule" id="PRU00175"/>
    </source>
</evidence>
<dbReference type="OrthoDB" id="8062037at2759"/>
<evidence type="ECO:0000256" key="3">
    <source>
        <dbReference type="ARBA" id="ARBA00022833"/>
    </source>
</evidence>
<evidence type="ECO:0000259" key="5">
    <source>
        <dbReference type="PROSITE" id="PS50089"/>
    </source>
</evidence>
<dbReference type="GO" id="GO:0008270">
    <property type="term" value="F:zinc ion binding"/>
    <property type="evidence" value="ECO:0007669"/>
    <property type="project" value="UniProtKB-KW"/>
</dbReference>
<evidence type="ECO:0000313" key="7">
    <source>
        <dbReference type="Proteomes" id="UP000298030"/>
    </source>
</evidence>
<dbReference type="AlphaFoldDB" id="A0A4Y7T9K2"/>
<sequence>MDPLFGGLGGLGFGMGGQDGQPRDRQLVMDLFAGMHTFEPPSGPTASEVALDGLAKIDEKRLKSLGKQDESCPVCMQSFLAVLAEEEMAEAMESPTHSQNELGVNQLDKPHQCGHIFCRRDIVKWISEGKDTCPICRKNLLPPDFQPAKPRVVVYGATDRVIQYFEGQGFEVVVRSRSKPTSFSRGASGGSGIYS</sequence>
<evidence type="ECO:0000256" key="1">
    <source>
        <dbReference type="ARBA" id="ARBA00022723"/>
    </source>
</evidence>
<dbReference type="InterPro" id="IPR001841">
    <property type="entry name" value="Znf_RING"/>
</dbReference>
<dbReference type="Proteomes" id="UP000298030">
    <property type="component" value="Unassembled WGS sequence"/>
</dbReference>
<dbReference type="SUPFAM" id="SSF57850">
    <property type="entry name" value="RING/U-box"/>
    <property type="match status" value="1"/>
</dbReference>
<dbReference type="EMBL" id="QPFP01000024">
    <property type="protein sequence ID" value="TEB30239.1"/>
    <property type="molecule type" value="Genomic_DNA"/>
</dbReference>
<reference evidence="6 7" key="1">
    <citation type="journal article" date="2019" name="Nat. Ecol. Evol.">
        <title>Megaphylogeny resolves global patterns of mushroom evolution.</title>
        <authorList>
            <person name="Varga T."/>
            <person name="Krizsan K."/>
            <person name="Foldi C."/>
            <person name="Dima B."/>
            <person name="Sanchez-Garcia M."/>
            <person name="Sanchez-Ramirez S."/>
            <person name="Szollosi G.J."/>
            <person name="Szarkandi J.G."/>
            <person name="Papp V."/>
            <person name="Albert L."/>
            <person name="Andreopoulos W."/>
            <person name="Angelini C."/>
            <person name="Antonin V."/>
            <person name="Barry K.W."/>
            <person name="Bougher N.L."/>
            <person name="Buchanan P."/>
            <person name="Buyck B."/>
            <person name="Bense V."/>
            <person name="Catcheside P."/>
            <person name="Chovatia M."/>
            <person name="Cooper J."/>
            <person name="Damon W."/>
            <person name="Desjardin D."/>
            <person name="Finy P."/>
            <person name="Geml J."/>
            <person name="Haridas S."/>
            <person name="Hughes K."/>
            <person name="Justo A."/>
            <person name="Karasinski D."/>
            <person name="Kautmanova I."/>
            <person name="Kiss B."/>
            <person name="Kocsube S."/>
            <person name="Kotiranta H."/>
            <person name="LaButti K.M."/>
            <person name="Lechner B.E."/>
            <person name="Liimatainen K."/>
            <person name="Lipzen A."/>
            <person name="Lukacs Z."/>
            <person name="Mihaltcheva S."/>
            <person name="Morgado L.N."/>
            <person name="Niskanen T."/>
            <person name="Noordeloos M.E."/>
            <person name="Ohm R.A."/>
            <person name="Ortiz-Santana B."/>
            <person name="Ovrebo C."/>
            <person name="Racz N."/>
            <person name="Riley R."/>
            <person name="Savchenko A."/>
            <person name="Shiryaev A."/>
            <person name="Soop K."/>
            <person name="Spirin V."/>
            <person name="Szebenyi C."/>
            <person name="Tomsovsky M."/>
            <person name="Tulloss R.E."/>
            <person name="Uehling J."/>
            <person name="Grigoriev I.V."/>
            <person name="Vagvolgyi C."/>
            <person name="Papp T."/>
            <person name="Martin F.M."/>
            <person name="Miettinen O."/>
            <person name="Hibbett D.S."/>
            <person name="Nagy L.G."/>
        </authorList>
    </citation>
    <scope>NUCLEOTIDE SEQUENCE [LARGE SCALE GENOMIC DNA]</scope>
    <source>
        <strain evidence="6 7">FP101781</strain>
    </source>
</reference>
<keyword evidence="2 4" id="KW-0863">Zinc-finger</keyword>
<organism evidence="6 7">
    <name type="scientific">Coprinellus micaceus</name>
    <name type="common">Glistening ink-cap mushroom</name>
    <name type="synonym">Coprinus micaceus</name>
    <dbReference type="NCBI Taxonomy" id="71717"/>
    <lineage>
        <taxon>Eukaryota</taxon>
        <taxon>Fungi</taxon>
        <taxon>Dikarya</taxon>
        <taxon>Basidiomycota</taxon>
        <taxon>Agaricomycotina</taxon>
        <taxon>Agaricomycetes</taxon>
        <taxon>Agaricomycetidae</taxon>
        <taxon>Agaricales</taxon>
        <taxon>Agaricineae</taxon>
        <taxon>Psathyrellaceae</taxon>
        <taxon>Coprinellus</taxon>
    </lineage>
</organism>
<dbReference type="Pfam" id="PF00097">
    <property type="entry name" value="zf-C3HC4"/>
    <property type="match status" value="1"/>
</dbReference>
<evidence type="ECO:0000313" key="6">
    <source>
        <dbReference type="EMBL" id="TEB30239.1"/>
    </source>
</evidence>
<dbReference type="Gene3D" id="3.30.40.10">
    <property type="entry name" value="Zinc/RING finger domain, C3HC4 (zinc finger)"/>
    <property type="match status" value="1"/>
</dbReference>
<protein>
    <recommendedName>
        <fullName evidence="5">RING-type domain-containing protein</fullName>
    </recommendedName>
</protein>
<proteinExistence type="predicted"/>
<name>A0A4Y7T9K2_COPMI</name>
<dbReference type="InterPro" id="IPR013083">
    <property type="entry name" value="Znf_RING/FYVE/PHD"/>
</dbReference>
<evidence type="ECO:0000256" key="2">
    <source>
        <dbReference type="ARBA" id="ARBA00022771"/>
    </source>
</evidence>
<keyword evidence="3" id="KW-0862">Zinc</keyword>
<feature type="domain" description="RING-type" evidence="5">
    <location>
        <begin position="72"/>
        <end position="137"/>
    </location>
</feature>
<dbReference type="PROSITE" id="PS50089">
    <property type="entry name" value="ZF_RING_2"/>
    <property type="match status" value="1"/>
</dbReference>
<dbReference type="STRING" id="71717.A0A4Y7T9K2"/>
<keyword evidence="7" id="KW-1185">Reference proteome</keyword>
<gene>
    <name evidence="6" type="ORF">FA13DRAFT_1814876</name>
</gene>
<keyword evidence="1" id="KW-0479">Metal-binding</keyword>